<comment type="caution">
    <text evidence="1">The sequence shown here is derived from an EMBL/GenBank/DDBJ whole genome shotgun (WGS) entry which is preliminary data.</text>
</comment>
<dbReference type="AlphaFoldDB" id="A0A1R1X7P4"/>
<evidence type="ECO:0000313" key="2">
    <source>
        <dbReference type="Proteomes" id="UP000187429"/>
    </source>
</evidence>
<gene>
    <name evidence="1" type="ORF">AYI69_g10154</name>
</gene>
<keyword evidence="2" id="KW-1185">Reference proteome</keyword>
<organism evidence="1 2">
    <name type="scientific">Smittium culicis</name>
    <dbReference type="NCBI Taxonomy" id="133412"/>
    <lineage>
        <taxon>Eukaryota</taxon>
        <taxon>Fungi</taxon>
        <taxon>Fungi incertae sedis</taxon>
        <taxon>Zoopagomycota</taxon>
        <taxon>Kickxellomycotina</taxon>
        <taxon>Harpellomycetes</taxon>
        <taxon>Harpellales</taxon>
        <taxon>Legeriomycetaceae</taxon>
        <taxon>Smittium</taxon>
    </lineage>
</organism>
<name>A0A1R1X7P4_9FUNG</name>
<sequence length="182" mass="19255">MLITVARTAIAAAPTASAAAPTASAAAPTASAAAPTANSYCQPLQISAAPHCKHLLPSIADTCCPQYILLLPSLHPIAAPTVPNYCPQLQIPAAHLCKHLQTLADTNIKHLLPHISNTCCPIYQTPAALYIKHLLPPISNICCPYCTDLLPLTELFCRSQPITDACHFSNQLLSSIATTIWS</sequence>
<reference evidence="2" key="1">
    <citation type="submission" date="2017-01" db="EMBL/GenBank/DDBJ databases">
        <authorList>
            <person name="Wang Y."/>
            <person name="White M."/>
            <person name="Kvist S."/>
            <person name="Moncalvo J.-M."/>
        </authorList>
    </citation>
    <scope>NUCLEOTIDE SEQUENCE [LARGE SCALE GENOMIC DNA]</scope>
    <source>
        <strain evidence="2">ID-206-W2</strain>
    </source>
</reference>
<dbReference type="EMBL" id="LSSM01006500">
    <property type="protein sequence ID" value="OMJ10653.1"/>
    <property type="molecule type" value="Genomic_DNA"/>
</dbReference>
<accession>A0A1R1X7P4</accession>
<proteinExistence type="predicted"/>
<evidence type="ECO:0000313" key="1">
    <source>
        <dbReference type="EMBL" id="OMJ10653.1"/>
    </source>
</evidence>
<dbReference type="Proteomes" id="UP000187429">
    <property type="component" value="Unassembled WGS sequence"/>
</dbReference>
<protein>
    <submittedName>
        <fullName evidence="1">Uncharacterized protein</fullName>
    </submittedName>
</protein>